<name>A0A0A3YPP0_BRAJP</name>
<evidence type="ECO:0000313" key="4">
    <source>
        <dbReference type="Proteomes" id="UP000030377"/>
    </source>
</evidence>
<evidence type="ECO:0008006" key="5">
    <source>
        <dbReference type="Google" id="ProtNLM"/>
    </source>
</evidence>
<evidence type="ECO:0000256" key="1">
    <source>
        <dbReference type="ARBA" id="ARBA00023172"/>
    </source>
</evidence>
<accession>A0A0A3YPP0</accession>
<proteinExistence type="predicted"/>
<sequence length="158" mass="17151">MPSGSKLGGAARTRRPRGAGRRLLHIPEDERGLRTIDLDDATIAILLKQKERLLRIMAGIPNDAAEVDLSLVRLPGAALMFPALFGPGRGVSFTTPRDPRNFSREFAERAGLLGLGKTRFHDLRGIHSTALLDAGIPVHTVAQRRGRSGDPIAELYEA</sequence>
<reference evidence="3 4" key="1">
    <citation type="submission" date="2014-09" db="EMBL/GenBank/DDBJ databases">
        <title>Draft genome of Bradyrhizobium japonicum Is-34.</title>
        <authorList>
            <person name="Tsurumaru H."/>
            <person name="Yamakawa T."/>
            <person name="Hashimoto S."/>
            <person name="Okizaki K."/>
            <person name="Kanesaki Y."/>
            <person name="Yoshikawa H."/>
            <person name="Yajima S."/>
        </authorList>
    </citation>
    <scope>NUCLEOTIDE SEQUENCE [LARGE SCALE GENOMIC DNA]</scope>
    <source>
        <strain evidence="3 4">Is-34</strain>
    </source>
</reference>
<protein>
    <recommendedName>
        <fullName evidence="5">Tyr recombinase domain-containing protein</fullName>
    </recommendedName>
</protein>
<evidence type="ECO:0000313" key="3">
    <source>
        <dbReference type="EMBL" id="KGT75648.1"/>
    </source>
</evidence>
<keyword evidence="1" id="KW-0233">DNA recombination</keyword>
<comment type="caution">
    <text evidence="3">The sequence shown here is derived from an EMBL/GenBank/DDBJ whole genome shotgun (WGS) entry which is preliminary data.</text>
</comment>
<dbReference type="GO" id="GO:0006310">
    <property type="term" value="P:DNA recombination"/>
    <property type="evidence" value="ECO:0007669"/>
    <property type="project" value="UniProtKB-KW"/>
</dbReference>
<dbReference type="GO" id="GO:0003677">
    <property type="term" value="F:DNA binding"/>
    <property type="evidence" value="ECO:0007669"/>
    <property type="project" value="InterPro"/>
</dbReference>
<gene>
    <name evidence="3" type="ORF">MA20_30990</name>
</gene>
<dbReference type="Gene3D" id="1.10.443.10">
    <property type="entry name" value="Intergrase catalytic core"/>
    <property type="match status" value="1"/>
</dbReference>
<dbReference type="InterPro" id="IPR013762">
    <property type="entry name" value="Integrase-like_cat_sf"/>
</dbReference>
<dbReference type="GO" id="GO:0015074">
    <property type="term" value="P:DNA integration"/>
    <property type="evidence" value="ECO:0007669"/>
    <property type="project" value="InterPro"/>
</dbReference>
<dbReference type="AlphaFoldDB" id="A0A0A3YPP0"/>
<evidence type="ECO:0000256" key="2">
    <source>
        <dbReference type="SAM" id="MobiDB-lite"/>
    </source>
</evidence>
<feature type="region of interest" description="Disordered" evidence="2">
    <location>
        <begin position="1"/>
        <end position="20"/>
    </location>
</feature>
<dbReference type="InterPro" id="IPR011010">
    <property type="entry name" value="DNA_brk_join_enz"/>
</dbReference>
<dbReference type="SUPFAM" id="SSF56349">
    <property type="entry name" value="DNA breaking-rejoining enzymes"/>
    <property type="match status" value="1"/>
</dbReference>
<dbReference type="EMBL" id="JRPN01000024">
    <property type="protein sequence ID" value="KGT75648.1"/>
    <property type="molecule type" value="Genomic_DNA"/>
</dbReference>
<dbReference type="Proteomes" id="UP000030377">
    <property type="component" value="Unassembled WGS sequence"/>
</dbReference>
<organism evidence="3 4">
    <name type="scientific">Bradyrhizobium japonicum</name>
    <dbReference type="NCBI Taxonomy" id="375"/>
    <lineage>
        <taxon>Bacteria</taxon>
        <taxon>Pseudomonadati</taxon>
        <taxon>Pseudomonadota</taxon>
        <taxon>Alphaproteobacteria</taxon>
        <taxon>Hyphomicrobiales</taxon>
        <taxon>Nitrobacteraceae</taxon>
        <taxon>Bradyrhizobium</taxon>
    </lineage>
</organism>